<accession>A0A0G3HES8</accession>
<dbReference type="PROSITE" id="PS51257">
    <property type="entry name" value="PROKAR_LIPOPROTEIN"/>
    <property type="match status" value="1"/>
</dbReference>
<dbReference type="InterPro" id="IPR026045">
    <property type="entry name" value="Ferric-bd"/>
</dbReference>
<protein>
    <submittedName>
        <fullName evidence="3">ABC-type Fe3+ transport system, periplasmic component</fullName>
    </submittedName>
</protein>
<organism evidence="3 4">
    <name type="scientific">Corynebacterium uterequi</name>
    <dbReference type="NCBI Taxonomy" id="1072256"/>
    <lineage>
        <taxon>Bacteria</taxon>
        <taxon>Bacillati</taxon>
        <taxon>Actinomycetota</taxon>
        <taxon>Actinomycetes</taxon>
        <taxon>Mycobacteriales</taxon>
        <taxon>Corynebacteriaceae</taxon>
        <taxon>Corynebacterium</taxon>
    </lineage>
</organism>
<feature type="signal peptide" evidence="2">
    <location>
        <begin position="1"/>
        <end position="29"/>
    </location>
</feature>
<dbReference type="PIRSF" id="PIRSF002825">
    <property type="entry name" value="CfbpA"/>
    <property type="match status" value="1"/>
</dbReference>
<dbReference type="RefSeq" id="WP_047259676.1">
    <property type="nucleotide sequence ID" value="NZ_CP011546.1"/>
</dbReference>
<gene>
    <name evidence="3" type="ORF">CUTER_06145</name>
</gene>
<dbReference type="GO" id="GO:0030975">
    <property type="term" value="F:thiamine binding"/>
    <property type="evidence" value="ECO:0007669"/>
    <property type="project" value="TreeGrafter"/>
</dbReference>
<dbReference type="PANTHER" id="PTHR30006:SF2">
    <property type="entry name" value="ABC TRANSPORTER SUBSTRATE-BINDING PROTEIN"/>
    <property type="match status" value="1"/>
</dbReference>
<evidence type="ECO:0000313" key="3">
    <source>
        <dbReference type="EMBL" id="AKK11225.1"/>
    </source>
</evidence>
<dbReference type="PANTHER" id="PTHR30006">
    <property type="entry name" value="THIAMINE-BINDING PERIPLASMIC PROTEIN-RELATED"/>
    <property type="match status" value="1"/>
</dbReference>
<name>A0A0G3HES8_9CORY</name>
<keyword evidence="1 2" id="KW-0732">Signal</keyword>
<dbReference type="GO" id="GO:0030288">
    <property type="term" value="C:outer membrane-bounded periplasmic space"/>
    <property type="evidence" value="ECO:0007669"/>
    <property type="project" value="TreeGrafter"/>
</dbReference>
<reference evidence="4" key="2">
    <citation type="submission" date="2015-05" db="EMBL/GenBank/DDBJ databases">
        <title>Complete genome sequence of Corynebacterium uterequi DSM 45634, isolated from the uterus of a maiden mare.</title>
        <authorList>
            <person name="Ruckert C."/>
            <person name="Albersmeier A."/>
            <person name="Winkler A."/>
            <person name="Tauch A."/>
        </authorList>
    </citation>
    <scope>NUCLEOTIDE SEQUENCE [LARGE SCALE GENOMIC DNA]</scope>
    <source>
        <strain evidence="4">DSM 45634</strain>
    </source>
</reference>
<evidence type="ECO:0000313" key="4">
    <source>
        <dbReference type="Proteomes" id="UP000035548"/>
    </source>
</evidence>
<evidence type="ECO:0000256" key="2">
    <source>
        <dbReference type="SAM" id="SignalP"/>
    </source>
</evidence>
<proteinExistence type="predicted"/>
<sequence length="353" mass="37407">MKNGANFFTRAAVLVSTSLFLVSCGNTGALDSAAGGAGSEAAGDNIVITYNTPEKWGNYGKVLDAFEAETGIAAPNDPKNSGQTLAALQAEKSSPVADVAYVGIAFAEQLENAGVLQPYKPAGTEEVDPNLKDPDGNWTTVHAGTVAFIVNEDHLDGAPVPKSWADLLKPEYAGKVGFLDPTQAAVGYSVATAANIAMGGDLDNWDPGFEYLKKLKDNGAIISAQTATAKVAQGEIPILIDADFNGYQLKDEGANVTLVIPEEGSLRIPYVVGLVNGAPHEENGKKLLDFYFTEEGQALFAEGFMGPAVGSIPDQVKDSFLPDADYERAVTIDYLKQGEVQQDFNARYRKEMS</sequence>
<dbReference type="GO" id="GO:0030976">
    <property type="term" value="F:thiamine pyrophosphate binding"/>
    <property type="evidence" value="ECO:0007669"/>
    <property type="project" value="TreeGrafter"/>
</dbReference>
<dbReference type="PATRIC" id="fig|1072256.5.peg.1219"/>
<dbReference type="Pfam" id="PF13343">
    <property type="entry name" value="SBP_bac_6"/>
    <property type="match status" value="1"/>
</dbReference>
<dbReference type="OrthoDB" id="366726at2"/>
<dbReference type="GO" id="GO:0015888">
    <property type="term" value="P:thiamine transport"/>
    <property type="evidence" value="ECO:0007669"/>
    <property type="project" value="TreeGrafter"/>
</dbReference>
<dbReference type="AlphaFoldDB" id="A0A0G3HES8"/>
<feature type="chain" id="PRO_5002554740" evidence="2">
    <location>
        <begin position="30"/>
        <end position="353"/>
    </location>
</feature>
<evidence type="ECO:0000256" key="1">
    <source>
        <dbReference type="ARBA" id="ARBA00022729"/>
    </source>
</evidence>
<dbReference type="SUPFAM" id="SSF53850">
    <property type="entry name" value="Periplasmic binding protein-like II"/>
    <property type="match status" value="1"/>
</dbReference>
<dbReference type="EMBL" id="CP011546">
    <property type="protein sequence ID" value="AKK11225.1"/>
    <property type="molecule type" value="Genomic_DNA"/>
</dbReference>
<dbReference type="Gene3D" id="3.40.190.10">
    <property type="entry name" value="Periplasmic binding protein-like II"/>
    <property type="match status" value="2"/>
</dbReference>
<dbReference type="KEGG" id="cut:CUTER_06145"/>
<keyword evidence="4" id="KW-1185">Reference proteome</keyword>
<reference evidence="3 4" key="1">
    <citation type="journal article" date="2015" name="Genome Announc.">
        <title>Virulence Factor Genes Detected in the Complete Genome Sequence of Corynebacterium uterequi DSM 45634, Isolated from the Uterus of a Maiden Mare.</title>
        <authorList>
            <person name="Ruckert C."/>
            <person name="Kriete M."/>
            <person name="Jaenicke S."/>
            <person name="Winkler A."/>
            <person name="Tauch A."/>
        </authorList>
    </citation>
    <scope>NUCLEOTIDE SEQUENCE [LARGE SCALE GENOMIC DNA]</scope>
    <source>
        <strain evidence="3 4">DSM 45634</strain>
    </source>
</reference>
<dbReference type="STRING" id="1072256.CUTER_06145"/>
<dbReference type="Proteomes" id="UP000035548">
    <property type="component" value="Chromosome"/>
</dbReference>